<evidence type="ECO:0000313" key="3">
    <source>
        <dbReference type="WBParaSite" id="TCNE_0001613701-mRNA-1"/>
    </source>
</evidence>
<dbReference type="EMBL" id="UYWY01023355">
    <property type="protein sequence ID" value="VDM47457.1"/>
    <property type="molecule type" value="Genomic_DNA"/>
</dbReference>
<organism evidence="2 3">
    <name type="scientific">Toxocara canis</name>
    <name type="common">Canine roundworm</name>
    <dbReference type="NCBI Taxonomy" id="6265"/>
    <lineage>
        <taxon>Eukaryota</taxon>
        <taxon>Metazoa</taxon>
        <taxon>Ecdysozoa</taxon>
        <taxon>Nematoda</taxon>
        <taxon>Chromadorea</taxon>
        <taxon>Rhabditida</taxon>
        <taxon>Spirurina</taxon>
        <taxon>Ascaridomorpha</taxon>
        <taxon>Ascaridoidea</taxon>
        <taxon>Toxocaridae</taxon>
        <taxon>Toxocara</taxon>
    </lineage>
</organism>
<reference evidence="1 2" key="2">
    <citation type="submission" date="2018-11" db="EMBL/GenBank/DDBJ databases">
        <authorList>
            <consortium name="Pathogen Informatics"/>
        </authorList>
    </citation>
    <scope>NUCLEOTIDE SEQUENCE [LARGE SCALE GENOMIC DNA]</scope>
</reference>
<dbReference type="WBParaSite" id="TCNE_0001613701-mRNA-1">
    <property type="protein sequence ID" value="TCNE_0001613701-mRNA-1"/>
    <property type="gene ID" value="TCNE_0001613701"/>
</dbReference>
<accession>A0A183V5W6</accession>
<sequence>MMRQRTDKDHPTDTILAHCKFWPTIRNAICTAQNRARPQRTIDCAPLHESCYVRYRDRNRLALSSHRIFASFPPNGSHARP</sequence>
<proteinExistence type="predicted"/>
<gene>
    <name evidence="1" type="ORF">TCNE_LOCUS16136</name>
</gene>
<name>A0A183V5W6_TOXCA</name>
<evidence type="ECO:0000313" key="1">
    <source>
        <dbReference type="EMBL" id="VDM47457.1"/>
    </source>
</evidence>
<dbReference type="Proteomes" id="UP000050794">
    <property type="component" value="Unassembled WGS sequence"/>
</dbReference>
<protein>
    <submittedName>
        <fullName evidence="1 3">Uncharacterized protein</fullName>
    </submittedName>
</protein>
<keyword evidence="2" id="KW-1185">Reference proteome</keyword>
<reference evidence="3" key="1">
    <citation type="submission" date="2016-06" db="UniProtKB">
        <authorList>
            <consortium name="WormBaseParasite"/>
        </authorList>
    </citation>
    <scope>IDENTIFICATION</scope>
</reference>
<dbReference type="AlphaFoldDB" id="A0A183V5W6"/>
<evidence type="ECO:0000313" key="2">
    <source>
        <dbReference type="Proteomes" id="UP000050794"/>
    </source>
</evidence>